<accession>A0A9P6CS01</accession>
<proteinExistence type="predicted"/>
<dbReference type="AlphaFoldDB" id="A0A9P6CS01"/>
<sequence length="120" mass="13133">MLSQSASISTTLSLIPAVAILSKYPALGAIRAHFVQPVLDAIEFMDACPVDGPFLMVSHTKSTNTAWRASSQESAIDCGGDEWCARENDAKFSFPQLDHTAAQWLRDRGDTPFAHFLSLY</sequence>
<organism evidence="1 2">
    <name type="scientific">Pholiota conissans</name>
    <dbReference type="NCBI Taxonomy" id="109636"/>
    <lineage>
        <taxon>Eukaryota</taxon>
        <taxon>Fungi</taxon>
        <taxon>Dikarya</taxon>
        <taxon>Basidiomycota</taxon>
        <taxon>Agaricomycotina</taxon>
        <taxon>Agaricomycetes</taxon>
        <taxon>Agaricomycetidae</taxon>
        <taxon>Agaricales</taxon>
        <taxon>Agaricineae</taxon>
        <taxon>Strophariaceae</taxon>
        <taxon>Pholiota</taxon>
    </lineage>
</organism>
<name>A0A9P6CS01_9AGAR</name>
<reference evidence="1" key="1">
    <citation type="submission" date="2020-11" db="EMBL/GenBank/DDBJ databases">
        <authorList>
            <consortium name="DOE Joint Genome Institute"/>
            <person name="Ahrendt S."/>
            <person name="Riley R."/>
            <person name="Andreopoulos W."/>
            <person name="Labutti K."/>
            <person name="Pangilinan J."/>
            <person name="Ruiz-Duenas F.J."/>
            <person name="Barrasa J.M."/>
            <person name="Sanchez-Garcia M."/>
            <person name="Camarero S."/>
            <person name="Miyauchi S."/>
            <person name="Serrano A."/>
            <person name="Linde D."/>
            <person name="Babiker R."/>
            <person name="Drula E."/>
            <person name="Ayuso-Fernandez I."/>
            <person name="Pacheco R."/>
            <person name="Padilla G."/>
            <person name="Ferreira P."/>
            <person name="Barriuso J."/>
            <person name="Kellner H."/>
            <person name="Castanera R."/>
            <person name="Alfaro M."/>
            <person name="Ramirez L."/>
            <person name="Pisabarro A.G."/>
            <person name="Kuo A."/>
            <person name="Tritt A."/>
            <person name="Lipzen A."/>
            <person name="He G."/>
            <person name="Yan M."/>
            <person name="Ng V."/>
            <person name="Cullen D."/>
            <person name="Martin F."/>
            <person name="Rosso M.-N."/>
            <person name="Henrissat B."/>
            <person name="Hibbett D."/>
            <person name="Martinez A.T."/>
            <person name="Grigoriev I.V."/>
        </authorList>
    </citation>
    <scope>NUCLEOTIDE SEQUENCE</scope>
    <source>
        <strain evidence="1">CIRM-BRFM 674</strain>
    </source>
</reference>
<dbReference type="EMBL" id="MU156290">
    <property type="protein sequence ID" value="KAF9470108.1"/>
    <property type="molecule type" value="Genomic_DNA"/>
</dbReference>
<evidence type="ECO:0000313" key="1">
    <source>
        <dbReference type="EMBL" id="KAF9470108.1"/>
    </source>
</evidence>
<gene>
    <name evidence="1" type="ORF">BDN70DRAFT_940059</name>
</gene>
<comment type="caution">
    <text evidence="1">The sequence shown here is derived from an EMBL/GenBank/DDBJ whole genome shotgun (WGS) entry which is preliminary data.</text>
</comment>
<dbReference type="Proteomes" id="UP000807469">
    <property type="component" value="Unassembled WGS sequence"/>
</dbReference>
<keyword evidence="2" id="KW-1185">Reference proteome</keyword>
<protein>
    <submittedName>
        <fullName evidence="1">Uncharacterized protein</fullName>
    </submittedName>
</protein>
<evidence type="ECO:0000313" key="2">
    <source>
        <dbReference type="Proteomes" id="UP000807469"/>
    </source>
</evidence>